<dbReference type="EMBL" id="JXRA01000029">
    <property type="protein sequence ID" value="KIO77809.1"/>
    <property type="molecule type" value="Genomic_DNA"/>
</dbReference>
<protein>
    <submittedName>
        <fullName evidence="2">Uncharacterized protein</fullName>
    </submittedName>
</protein>
<organism evidence="2 3">
    <name type="scientific">Pedobacter lusitanus</name>
    <dbReference type="NCBI Taxonomy" id="1503925"/>
    <lineage>
        <taxon>Bacteria</taxon>
        <taxon>Pseudomonadati</taxon>
        <taxon>Bacteroidota</taxon>
        <taxon>Sphingobacteriia</taxon>
        <taxon>Sphingobacteriales</taxon>
        <taxon>Sphingobacteriaceae</taxon>
        <taxon>Pedobacter</taxon>
    </lineage>
</organism>
<comment type="caution">
    <text evidence="2">The sequence shown here is derived from an EMBL/GenBank/DDBJ whole genome shotgun (WGS) entry which is preliminary data.</text>
</comment>
<feature type="transmembrane region" description="Helical" evidence="1">
    <location>
        <begin position="97"/>
        <end position="116"/>
    </location>
</feature>
<evidence type="ECO:0000313" key="3">
    <source>
        <dbReference type="Proteomes" id="UP000032049"/>
    </source>
</evidence>
<proteinExistence type="predicted"/>
<sequence length="200" mass="22911">MNGQFKHDNFSSAQLQRFTDDLIQAGLPLNAEWKKGTKTLEESTADADTLTLEINGKWFFRQVKNKGYVRLKYLDEQEKNNLLNLIHQHGFYSEPDWALGIGLVILYVFIELAFALTHDQSWVKIILLPCCIFVILFLWIAYLHSVEKAGESLYKVSIVFGVIGYFFTAIASLLALPLFINIGINYLKTQVLMNQQEENA</sequence>
<dbReference type="Proteomes" id="UP000032049">
    <property type="component" value="Unassembled WGS sequence"/>
</dbReference>
<dbReference type="OrthoDB" id="1434254at2"/>
<dbReference type="AlphaFoldDB" id="A0A0D0FZ73"/>
<dbReference type="RefSeq" id="WP_041880388.1">
    <property type="nucleotide sequence ID" value="NZ_CP157278.1"/>
</dbReference>
<reference evidence="2 3" key="1">
    <citation type="submission" date="2015-01" db="EMBL/GenBank/DDBJ databases">
        <title>Draft genome sequence of Pedobacter sp. NL19 isolated from sludge of an effluent treatment pond in an abandoned uranium mine.</title>
        <authorList>
            <person name="Santos T."/>
            <person name="Caetano T."/>
            <person name="Covas C."/>
            <person name="Cruz A."/>
            <person name="Mendo S."/>
        </authorList>
    </citation>
    <scope>NUCLEOTIDE SEQUENCE [LARGE SCALE GENOMIC DNA]</scope>
    <source>
        <strain evidence="2 3">NL19</strain>
    </source>
</reference>
<keyword evidence="3" id="KW-1185">Reference proteome</keyword>
<accession>A0A0D0FZ73</accession>
<evidence type="ECO:0000256" key="1">
    <source>
        <dbReference type="SAM" id="Phobius"/>
    </source>
</evidence>
<evidence type="ECO:0000313" key="2">
    <source>
        <dbReference type="EMBL" id="KIO77809.1"/>
    </source>
</evidence>
<feature type="transmembrane region" description="Helical" evidence="1">
    <location>
        <begin position="156"/>
        <end position="180"/>
    </location>
</feature>
<keyword evidence="1" id="KW-0812">Transmembrane</keyword>
<dbReference type="STRING" id="1503925.TH53_07805"/>
<name>A0A0D0FZ73_9SPHI</name>
<gene>
    <name evidence="2" type="ORF">TH53_07805</name>
</gene>
<keyword evidence="1" id="KW-0472">Membrane</keyword>
<keyword evidence="1" id="KW-1133">Transmembrane helix</keyword>
<feature type="transmembrane region" description="Helical" evidence="1">
    <location>
        <begin position="122"/>
        <end position="144"/>
    </location>
</feature>